<feature type="compositionally biased region" description="Low complexity" evidence="1">
    <location>
        <begin position="311"/>
        <end position="325"/>
    </location>
</feature>
<accession>A0A1Z5KN25</accession>
<evidence type="ECO:0008006" key="4">
    <source>
        <dbReference type="Google" id="ProtNLM"/>
    </source>
</evidence>
<dbReference type="CDD" id="cd04508">
    <property type="entry name" value="Tudor_SF"/>
    <property type="match status" value="1"/>
</dbReference>
<dbReference type="AlphaFoldDB" id="A0A1Z5KN25"/>
<feature type="compositionally biased region" description="Basic and acidic residues" evidence="1">
    <location>
        <begin position="295"/>
        <end position="305"/>
    </location>
</feature>
<keyword evidence="3" id="KW-1185">Reference proteome</keyword>
<dbReference type="InParanoid" id="A0A1Z5KN25"/>
<name>A0A1Z5KN25_FISSO</name>
<proteinExistence type="predicted"/>
<feature type="region of interest" description="Disordered" evidence="1">
    <location>
        <begin position="355"/>
        <end position="382"/>
    </location>
</feature>
<protein>
    <recommendedName>
        <fullName evidence="4">Tudor domain-containing protein</fullName>
    </recommendedName>
</protein>
<reference evidence="2 3" key="1">
    <citation type="journal article" date="2015" name="Plant Cell">
        <title>Oil accumulation by the oleaginous diatom Fistulifera solaris as revealed by the genome and transcriptome.</title>
        <authorList>
            <person name="Tanaka T."/>
            <person name="Maeda Y."/>
            <person name="Veluchamy A."/>
            <person name="Tanaka M."/>
            <person name="Abida H."/>
            <person name="Marechal E."/>
            <person name="Bowler C."/>
            <person name="Muto M."/>
            <person name="Sunaga Y."/>
            <person name="Tanaka M."/>
            <person name="Yoshino T."/>
            <person name="Taniguchi T."/>
            <person name="Fukuda Y."/>
            <person name="Nemoto M."/>
            <person name="Matsumoto M."/>
            <person name="Wong P.S."/>
            <person name="Aburatani S."/>
            <person name="Fujibuchi W."/>
        </authorList>
    </citation>
    <scope>NUCLEOTIDE SEQUENCE [LARGE SCALE GENOMIC DNA]</scope>
    <source>
        <strain evidence="2 3">JPCC DA0580</strain>
    </source>
</reference>
<comment type="caution">
    <text evidence="2">The sequence shown here is derived from an EMBL/GenBank/DDBJ whole genome shotgun (WGS) entry which is preliminary data.</text>
</comment>
<dbReference type="EMBL" id="BDSP01000259">
    <property type="protein sequence ID" value="GAX27740.1"/>
    <property type="molecule type" value="Genomic_DNA"/>
</dbReference>
<feature type="compositionally biased region" description="Low complexity" evidence="1">
    <location>
        <begin position="472"/>
        <end position="484"/>
    </location>
</feature>
<dbReference type="Proteomes" id="UP000198406">
    <property type="component" value="Unassembled WGS sequence"/>
</dbReference>
<gene>
    <name evidence="2" type="ORF">FisN_13Hh161</name>
</gene>
<evidence type="ECO:0000256" key="1">
    <source>
        <dbReference type="SAM" id="MobiDB-lite"/>
    </source>
</evidence>
<evidence type="ECO:0000313" key="2">
    <source>
        <dbReference type="EMBL" id="GAX27740.1"/>
    </source>
</evidence>
<dbReference type="Gene3D" id="2.30.30.140">
    <property type="match status" value="1"/>
</dbReference>
<evidence type="ECO:0000313" key="3">
    <source>
        <dbReference type="Proteomes" id="UP000198406"/>
    </source>
</evidence>
<feature type="region of interest" description="Disordered" evidence="1">
    <location>
        <begin position="248"/>
        <end position="328"/>
    </location>
</feature>
<sequence>MNRKREVTKTNDSLIGRRCAVYFELAPCFFREGEYVKSGGGYFLGKVVGRCGKNNLAVQFDDMCEGEYSHKDVRFVETSKKNPNHIVLSDEPVKVIATLDPVNLVPGDIVQANYDGSTWFRGRVALVDTSNGTCDVAYDDGEYQTGVNIRKHIMLISKGADNPSWLAGLPVCFPNTSGQVKKGRVADKVEKKARVMVTYEDKKTKPFSYFSIASAIFLSVRMQPDRTILTWPAPRAVIATPFTSKEKSPELATVTMSTSKTEEKGTRKSKANTATKSLQSKEKSRVLATLSVGKTKTEGKTDTKPSTEIGAARSSRNSSSLNAALDVRSSRSSLKNVSYVEYDSDVVTDESDLVEYNPPVRNPGTATKTKPARKASKIQAESDDDEDFYLVKQIAAKVKKSPGATKKTRPARQTSIELLDSSSEEEMALPAETLESKINSDANKKRKTAPRQSTSNAEAENDASLVTKKQRSTSTAQATQQSASKLYGKKDRDGNPVIKLWPCREPAYFDIATNLVEMGESESDVYLSSLDSSESFVGERFLTVTCMFHKRVPSAHHCKRLVDLLTYGPGTTSKTSFPDHNRMESAMKTFRMLVIQLGLADHIASGLASDYFVKVMEQSSALYYTIAGDESRCTSAALQRLGLSLHARACGLEAFETLLKHQLRGCLGVASPRGDQYQLRPLVLQIINFSPLGPKGVMKEMAKRYVRFWTQYGHFIDGNFQVPSDECNHDLLEEKFDFVRAQASRVAAFLGRTLSYICSLRGAIESMQVAGLDLGRFLKDELESFNFAKNDMVRGHYQSLIESQAKINMIAYLDETIIPDVLPKLAEIFEVVDSFNSIYGLLGN</sequence>
<feature type="region of interest" description="Disordered" evidence="1">
    <location>
        <begin position="399"/>
        <end position="490"/>
    </location>
</feature>
<organism evidence="2 3">
    <name type="scientific">Fistulifera solaris</name>
    <name type="common">Oleaginous diatom</name>
    <dbReference type="NCBI Taxonomy" id="1519565"/>
    <lineage>
        <taxon>Eukaryota</taxon>
        <taxon>Sar</taxon>
        <taxon>Stramenopiles</taxon>
        <taxon>Ochrophyta</taxon>
        <taxon>Bacillariophyta</taxon>
        <taxon>Bacillariophyceae</taxon>
        <taxon>Bacillariophycidae</taxon>
        <taxon>Naviculales</taxon>
        <taxon>Naviculaceae</taxon>
        <taxon>Fistulifera</taxon>
    </lineage>
</organism>